<dbReference type="GO" id="GO:0003677">
    <property type="term" value="F:DNA binding"/>
    <property type="evidence" value="ECO:0007669"/>
    <property type="project" value="UniProtKB-KW"/>
</dbReference>
<evidence type="ECO:0000256" key="3">
    <source>
        <dbReference type="ARBA" id="ARBA00023125"/>
    </source>
</evidence>
<gene>
    <name evidence="8" type="ORF">QN277_006107</name>
</gene>
<dbReference type="InterPro" id="IPR044800">
    <property type="entry name" value="LEC2-like"/>
</dbReference>
<dbReference type="EMBL" id="JAWXYG010000011">
    <property type="protein sequence ID" value="KAK4259814.1"/>
    <property type="molecule type" value="Genomic_DNA"/>
</dbReference>
<dbReference type="InterPro" id="IPR015300">
    <property type="entry name" value="DNA-bd_pseudobarrel_sf"/>
</dbReference>
<feature type="domain" description="TF-B3" evidence="7">
    <location>
        <begin position="95"/>
        <end position="194"/>
    </location>
</feature>
<accession>A0AAE1J134</accession>
<dbReference type="GO" id="GO:0005634">
    <property type="term" value="C:nucleus"/>
    <property type="evidence" value="ECO:0007669"/>
    <property type="project" value="UniProtKB-SubCell"/>
</dbReference>
<feature type="region of interest" description="Disordered" evidence="6">
    <location>
        <begin position="252"/>
        <end position="290"/>
    </location>
</feature>
<dbReference type="PANTHER" id="PTHR31140:SF74">
    <property type="entry name" value="B3 DOMAIN-CONTAINING TRANSCRIPTION FACTOR LEC2"/>
    <property type="match status" value="1"/>
</dbReference>
<feature type="region of interest" description="Disordered" evidence="6">
    <location>
        <begin position="1"/>
        <end position="57"/>
    </location>
</feature>
<dbReference type="Gene3D" id="2.40.330.10">
    <property type="entry name" value="DNA-binding pseudobarrel domain"/>
    <property type="match status" value="1"/>
</dbReference>
<organism evidence="8 9">
    <name type="scientific">Acacia crassicarpa</name>
    <name type="common">northern wattle</name>
    <dbReference type="NCBI Taxonomy" id="499986"/>
    <lineage>
        <taxon>Eukaryota</taxon>
        <taxon>Viridiplantae</taxon>
        <taxon>Streptophyta</taxon>
        <taxon>Embryophyta</taxon>
        <taxon>Tracheophyta</taxon>
        <taxon>Spermatophyta</taxon>
        <taxon>Magnoliopsida</taxon>
        <taxon>eudicotyledons</taxon>
        <taxon>Gunneridae</taxon>
        <taxon>Pentapetalae</taxon>
        <taxon>rosids</taxon>
        <taxon>fabids</taxon>
        <taxon>Fabales</taxon>
        <taxon>Fabaceae</taxon>
        <taxon>Caesalpinioideae</taxon>
        <taxon>mimosoid clade</taxon>
        <taxon>Acacieae</taxon>
        <taxon>Acacia</taxon>
    </lineage>
</organism>
<comment type="subcellular location">
    <subcellularLocation>
        <location evidence="1">Nucleus</location>
    </subcellularLocation>
</comment>
<evidence type="ECO:0000256" key="1">
    <source>
        <dbReference type="ARBA" id="ARBA00004123"/>
    </source>
</evidence>
<evidence type="ECO:0000313" key="9">
    <source>
        <dbReference type="Proteomes" id="UP001293593"/>
    </source>
</evidence>
<sequence length="290" mass="33520">MGQLRNSVHYGMPNWESADDQSERKRKGAMMSKIARNIRKQARQRTRSSSTSRGSNSILEQASKEDIIVHKNDQIHSTIPSTLHALDGKKLKKLFTKKLKTSDVGFMGRIVLPKKEAEKNLPALSNKEGIELVVKDVCTNQQWSMKYKYWCNNKSRIYVLEKTGNFVKYYQLQIDDSITLFEDELKNLYVLPTKGQTPEVADDQRLFSIIKEEEKSNDIDIPYRQEKDYDNEEETCFDKLIDEILLYQKEQESSSHKYNAVGRSSSNTEVLYSTNNASQEVSSLPNMKNR</sequence>
<keyword evidence="4" id="KW-0804">Transcription</keyword>
<dbReference type="SUPFAM" id="SSF101936">
    <property type="entry name" value="DNA-binding pseudobarrel domain"/>
    <property type="match status" value="1"/>
</dbReference>
<dbReference type="Proteomes" id="UP001293593">
    <property type="component" value="Unassembled WGS sequence"/>
</dbReference>
<dbReference type="PANTHER" id="PTHR31140">
    <property type="entry name" value="B3 DOMAIN-CONTAINING TRANSCRIPTION FACTOR ABI3"/>
    <property type="match status" value="1"/>
</dbReference>
<proteinExistence type="predicted"/>
<feature type="compositionally biased region" description="Basic residues" evidence="6">
    <location>
        <begin position="36"/>
        <end position="46"/>
    </location>
</feature>
<dbReference type="GO" id="GO:0003700">
    <property type="term" value="F:DNA-binding transcription factor activity"/>
    <property type="evidence" value="ECO:0007669"/>
    <property type="project" value="InterPro"/>
</dbReference>
<dbReference type="Pfam" id="PF02362">
    <property type="entry name" value="B3"/>
    <property type="match status" value="1"/>
</dbReference>
<evidence type="ECO:0000256" key="5">
    <source>
        <dbReference type="ARBA" id="ARBA00023242"/>
    </source>
</evidence>
<keyword evidence="5" id="KW-0539">Nucleus</keyword>
<dbReference type="InterPro" id="IPR003340">
    <property type="entry name" value="B3_DNA-bd"/>
</dbReference>
<comment type="caution">
    <text evidence="8">The sequence shown here is derived from an EMBL/GenBank/DDBJ whole genome shotgun (WGS) entry which is preliminary data.</text>
</comment>
<keyword evidence="3" id="KW-0238">DNA-binding</keyword>
<evidence type="ECO:0000259" key="7">
    <source>
        <dbReference type="PROSITE" id="PS50863"/>
    </source>
</evidence>
<reference evidence="8" key="1">
    <citation type="submission" date="2023-10" db="EMBL/GenBank/DDBJ databases">
        <title>Chromosome-level genome of the transformable northern wattle, Acacia crassicarpa.</title>
        <authorList>
            <person name="Massaro I."/>
            <person name="Sinha N.R."/>
            <person name="Poethig S."/>
            <person name="Leichty A.R."/>
        </authorList>
    </citation>
    <scope>NUCLEOTIDE SEQUENCE</scope>
    <source>
        <strain evidence="8">Acra3RX</strain>
        <tissue evidence="8">Leaf</tissue>
    </source>
</reference>
<evidence type="ECO:0000256" key="4">
    <source>
        <dbReference type="ARBA" id="ARBA00023163"/>
    </source>
</evidence>
<dbReference type="CDD" id="cd10017">
    <property type="entry name" value="B3_DNA"/>
    <property type="match status" value="1"/>
</dbReference>
<protein>
    <recommendedName>
        <fullName evidence="7">TF-B3 domain-containing protein</fullName>
    </recommendedName>
</protein>
<evidence type="ECO:0000256" key="2">
    <source>
        <dbReference type="ARBA" id="ARBA00023015"/>
    </source>
</evidence>
<keyword evidence="2" id="KW-0805">Transcription regulation</keyword>
<keyword evidence="9" id="KW-1185">Reference proteome</keyword>
<feature type="compositionally biased region" description="Low complexity" evidence="6">
    <location>
        <begin position="47"/>
        <end position="57"/>
    </location>
</feature>
<dbReference type="PROSITE" id="PS50863">
    <property type="entry name" value="B3"/>
    <property type="match status" value="1"/>
</dbReference>
<evidence type="ECO:0000313" key="8">
    <source>
        <dbReference type="EMBL" id="KAK4259814.1"/>
    </source>
</evidence>
<name>A0AAE1J134_9FABA</name>
<dbReference type="SMART" id="SM01019">
    <property type="entry name" value="B3"/>
    <property type="match status" value="1"/>
</dbReference>
<evidence type="ECO:0000256" key="6">
    <source>
        <dbReference type="SAM" id="MobiDB-lite"/>
    </source>
</evidence>
<dbReference type="AlphaFoldDB" id="A0AAE1J134"/>
<feature type="compositionally biased region" description="Polar residues" evidence="6">
    <location>
        <begin position="262"/>
        <end position="290"/>
    </location>
</feature>